<feature type="transmembrane region" description="Helical" evidence="1">
    <location>
        <begin position="80"/>
        <end position="102"/>
    </location>
</feature>
<accession>A0A3S5BE84</accession>
<protein>
    <recommendedName>
        <fullName evidence="4">Transmembrane protein</fullName>
    </recommendedName>
</protein>
<sequence length="144" mass="16410">MTDLGFSIATSSVLRSPARRHFFLSFFPPLSSTFSRPVNPAIVPVSIPTTLGPLQVNHLGSRSTSDSVVQFRQFRATFTFLFPPLFALHFVLSFLLFFYFLVSFPYPTGIHEPPSDIEFRLNDCVKLKGPSLFPLSLRHRFKRK</sequence>
<keyword evidence="1" id="KW-1133">Transmembrane helix</keyword>
<organism evidence="2 3">
    <name type="scientific">Protopolystoma xenopodis</name>
    <dbReference type="NCBI Taxonomy" id="117903"/>
    <lineage>
        <taxon>Eukaryota</taxon>
        <taxon>Metazoa</taxon>
        <taxon>Spiralia</taxon>
        <taxon>Lophotrochozoa</taxon>
        <taxon>Platyhelminthes</taxon>
        <taxon>Monogenea</taxon>
        <taxon>Polyopisthocotylea</taxon>
        <taxon>Polystomatidea</taxon>
        <taxon>Polystomatidae</taxon>
        <taxon>Protopolystoma</taxon>
    </lineage>
</organism>
<keyword evidence="1" id="KW-0812">Transmembrane</keyword>
<keyword evidence="3" id="KW-1185">Reference proteome</keyword>
<comment type="caution">
    <text evidence="2">The sequence shown here is derived from an EMBL/GenBank/DDBJ whole genome shotgun (WGS) entry which is preliminary data.</text>
</comment>
<proteinExistence type="predicted"/>
<evidence type="ECO:0000313" key="2">
    <source>
        <dbReference type="EMBL" id="VEL44427.1"/>
    </source>
</evidence>
<reference evidence="2" key="1">
    <citation type="submission" date="2018-11" db="EMBL/GenBank/DDBJ databases">
        <authorList>
            <consortium name="Pathogen Informatics"/>
        </authorList>
    </citation>
    <scope>NUCLEOTIDE SEQUENCE</scope>
</reference>
<name>A0A3S5BE84_9PLAT</name>
<evidence type="ECO:0008006" key="4">
    <source>
        <dbReference type="Google" id="ProtNLM"/>
    </source>
</evidence>
<dbReference type="AlphaFoldDB" id="A0A3S5BE84"/>
<evidence type="ECO:0000313" key="3">
    <source>
        <dbReference type="Proteomes" id="UP000784294"/>
    </source>
</evidence>
<dbReference type="Proteomes" id="UP000784294">
    <property type="component" value="Unassembled WGS sequence"/>
</dbReference>
<keyword evidence="1" id="KW-0472">Membrane</keyword>
<evidence type="ECO:0000256" key="1">
    <source>
        <dbReference type="SAM" id="Phobius"/>
    </source>
</evidence>
<dbReference type="EMBL" id="CAAALY010298626">
    <property type="protein sequence ID" value="VEL44427.1"/>
    <property type="molecule type" value="Genomic_DNA"/>
</dbReference>
<gene>
    <name evidence="2" type="ORF">PXEA_LOCUS37867</name>
</gene>